<dbReference type="EMBL" id="JBHLTF010000001">
    <property type="protein sequence ID" value="MFC0716199.1"/>
    <property type="molecule type" value="Genomic_DNA"/>
</dbReference>
<dbReference type="Proteomes" id="UP001589898">
    <property type="component" value="Unassembled WGS sequence"/>
</dbReference>
<gene>
    <name evidence="1" type="ORF">ACFFFU_00225</name>
</gene>
<reference evidence="1 2" key="1">
    <citation type="submission" date="2024-09" db="EMBL/GenBank/DDBJ databases">
        <authorList>
            <person name="Sun Q."/>
            <person name="Mori K."/>
        </authorList>
    </citation>
    <scope>NUCLEOTIDE SEQUENCE [LARGE SCALE GENOMIC DNA]</scope>
    <source>
        <strain evidence="1 2">KCTC 52403</strain>
    </source>
</reference>
<dbReference type="RefSeq" id="WP_189494041.1">
    <property type="nucleotide sequence ID" value="NZ_BMZT01000001.1"/>
</dbReference>
<accession>A0ABV6SRY3</accession>
<dbReference type="CDD" id="cd01040">
    <property type="entry name" value="Mb-like"/>
    <property type="match status" value="1"/>
</dbReference>
<evidence type="ECO:0000313" key="1">
    <source>
        <dbReference type="EMBL" id="MFC0716199.1"/>
    </source>
</evidence>
<sequence>MTASTDAYADLHQSYGRCLRDRDFIGRFYEVFLASNPDVPPLFAHTDFNKQRMALRKGITMAIFHAGGSRVVDRGIDEMGAVHARDGRCPVPAALYGDWIASLLEVVEATDPEATPELMARWREAMGVVVETFRARDEVVAAPQTPAQEGARGLFSRVMQGLRPQQA</sequence>
<name>A0ABV6SRY3_9GAMM</name>
<dbReference type="InterPro" id="IPR012292">
    <property type="entry name" value="Globin/Proto"/>
</dbReference>
<keyword evidence="2" id="KW-1185">Reference proteome</keyword>
<organism evidence="1 2">
    <name type="scientific">Luteimonas padinae</name>
    <dbReference type="NCBI Taxonomy" id="1714359"/>
    <lineage>
        <taxon>Bacteria</taxon>
        <taxon>Pseudomonadati</taxon>
        <taxon>Pseudomonadota</taxon>
        <taxon>Gammaproteobacteria</taxon>
        <taxon>Lysobacterales</taxon>
        <taxon>Lysobacteraceae</taxon>
        <taxon>Luteimonas</taxon>
    </lineage>
</organism>
<comment type="caution">
    <text evidence="1">The sequence shown here is derived from an EMBL/GenBank/DDBJ whole genome shotgun (WGS) entry which is preliminary data.</text>
</comment>
<dbReference type="SUPFAM" id="SSF46458">
    <property type="entry name" value="Globin-like"/>
    <property type="match status" value="1"/>
</dbReference>
<proteinExistence type="predicted"/>
<evidence type="ECO:0000313" key="2">
    <source>
        <dbReference type="Proteomes" id="UP001589898"/>
    </source>
</evidence>
<dbReference type="InterPro" id="IPR009050">
    <property type="entry name" value="Globin-like_sf"/>
</dbReference>
<dbReference type="Gene3D" id="1.10.490.10">
    <property type="entry name" value="Globins"/>
    <property type="match status" value="1"/>
</dbReference>
<dbReference type="InterPro" id="IPR044399">
    <property type="entry name" value="Mb-like_M"/>
</dbReference>
<protein>
    <submittedName>
        <fullName evidence="1">Globin</fullName>
    </submittedName>
</protein>